<evidence type="ECO:0000256" key="5">
    <source>
        <dbReference type="ARBA" id="ARBA00022833"/>
    </source>
</evidence>
<dbReference type="InterPro" id="IPR015341">
    <property type="entry name" value="Glyco_hydro_38_cen"/>
</dbReference>
<evidence type="ECO:0000256" key="4">
    <source>
        <dbReference type="ARBA" id="ARBA00022801"/>
    </source>
</evidence>
<dbReference type="GO" id="GO:0004559">
    <property type="term" value="F:alpha-mannosidase activity"/>
    <property type="evidence" value="ECO:0007669"/>
    <property type="project" value="InterPro"/>
</dbReference>
<dbReference type="SUPFAM" id="SSF88713">
    <property type="entry name" value="Glycoside hydrolase/deacetylase"/>
    <property type="match status" value="1"/>
</dbReference>
<evidence type="ECO:0000256" key="3">
    <source>
        <dbReference type="ARBA" id="ARBA00022723"/>
    </source>
</evidence>
<dbReference type="Proteomes" id="UP000386466">
    <property type="component" value="Unassembled WGS sequence"/>
</dbReference>
<dbReference type="SUPFAM" id="SSF74650">
    <property type="entry name" value="Galactose mutarotase-like"/>
    <property type="match status" value="1"/>
</dbReference>
<gene>
    <name evidence="8" type="ORF">LYPA_23C018833</name>
</gene>
<reference evidence="8 9" key="1">
    <citation type="submission" date="2019-01" db="EMBL/GenBank/DDBJ databases">
        <authorList>
            <person name="Alioto T."/>
            <person name="Alioto T."/>
        </authorList>
    </citation>
    <scope>NUCLEOTIDE SEQUENCE [LARGE SCALE GENOMIC DNA]</scope>
</reference>
<evidence type="ECO:0000313" key="9">
    <source>
        <dbReference type="Proteomes" id="UP000386466"/>
    </source>
</evidence>
<dbReference type="Gene3D" id="3.20.110.10">
    <property type="entry name" value="Glycoside hydrolase 38, N terminal domain"/>
    <property type="match status" value="1"/>
</dbReference>
<dbReference type="Gene3D" id="1.20.1270.50">
    <property type="entry name" value="Glycoside hydrolase family 38, central domain"/>
    <property type="match status" value="2"/>
</dbReference>
<dbReference type="InterPro" id="IPR000602">
    <property type="entry name" value="Glyco_hydro_38_N"/>
</dbReference>
<keyword evidence="4" id="KW-0378">Hydrolase</keyword>
<comment type="similarity">
    <text evidence="2">Belongs to the glycosyl hydrolase 38 family.</text>
</comment>
<dbReference type="SUPFAM" id="SSF88688">
    <property type="entry name" value="Families 57/38 glycoside transferase middle domain"/>
    <property type="match status" value="1"/>
</dbReference>
<dbReference type="PANTHER" id="PTHR11607:SF28">
    <property type="entry name" value="EPIDIDYMIS-SPECIFIC ALPHA-MANNOSIDASE"/>
    <property type="match status" value="1"/>
</dbReference>
<evidence type="ECO:0000313" key="8">
    <source>
        <dbReference type="EMBL" id="VFV27055.1"/>
    </source>
</evidence>
<keyword evidence="3" id="KW-0479">Metal-binding</keyword>
<dbReference type="Pfam" id="PF09261">
    <property type="entry name" value="Alpha-mann_mid"/>
    <property type="match status" value="1"/>
</dbReference>
<keyword evidence="5" id="KW-0862">Zinc</keyword>
<dbReference type="SMART" id="SM00872">
    <property type="entry name" value="Alpha-mann_mid"/>
    <property type="match status" value="1"/>
</dbReference>
<evidence type="ECO:0000256" key="6">
    <source>
        <dbReference type="ARBA" id="ARBA00023295"/>
    </source>
</evidence>
<name>A0A485N130_LYNPA</name>
<dbReference type="InterPro" id="IPR028995">
    <property type="entry name" value="Glyco_hydro_57/38_cen_sf"/>
</dbReference>
<comment type="cofactor">
    <cofactor evidence="1">
        <name>Zn(2+)</name>
        <dbReference type="ChEBI" id="CHEBI:29105"/>
    </cofactor>
</comment>
<dbReference type="InterPro" id="IPR027291">
    <property type="entry name" value="Glyco_hydro_38_N_sf"/>
</dbReference>
<dbReference type="AlphaFoldDB" id="A0A485N130"/>
<dbReference type="Pfam" id="PF01074">
    <property type="entry name" value="Glyco_hydro_38N"/>
    <property type="match status" value="1"/>
</dbReference>
<dbReference type="InterPro" id="IPR050843">
    <property type="entry name" value="Glycosyl_Hydrlase_38"/>
</dbReference>
<feature type="domain" description="Glycoside hydrolase family 38 central" evidence="7">
    <location>
        <begin position="251"/>
        <end position="341"/>
    </location>
</feature>
<organism evidence="8 9">
    <name type="scientific">Lynx pardinus</name>
    <name type="common">Iberian lynx</name>
    <name type="synonym">Felis pardina</name>
    <dbReference type="NCBI Taxonomy" id="191816"/>
    <lineage>
        <taxon>Eukaryota</taxon>
        <taxon>Metazoa</taxon>
        <taxon>Chordata</taxon>
        <taxon>Craniata</taxon>
        <taxon>Vertebrata</taxon>
        <taxon>Euteleostomi</taxon>
        <taxon>Mammalia</taxon>
        <taxon>Eutheria</taxon>
        <taxon>Laurasiatheria</taxon>
        <taxon>Carnivora</taxon>
        <taxon>Feliformia</taxon>
        <taxon>Felidae</taxon>
        <taxon>Felinae</taxon>
        <taxon>Lynx</taxon>
    </lineage>
</organism>
<dbReference type="GO" id="GO:0006013">
    <property type="term" value="P:mannose metabolic process"/>
    <property type="evidence" value="ECO:0007669"/>
    <property type="project" value="InterPro"/>
</dbReference>
<dbReference type="InterPro" id="IPR011013">
    <property type="entry name" value="Gal_mutarotase_sf_dom"/>
</dbReference>
<dbReference type="EMBL" id="CAAGRJ010009520">
    <property type="protein sequence ID" value="VFV27055.1"/>
    <property type="molecule type" value="Genomic_DNA"/>
</dbReference>
<dbReference type="GO" id="GO:0005764">
    <property type="term" value="C:lysosome"/>
    <property type="evidence" value="ECO:0007669"/>
    <property type="project" value="TreeGrafter"/>
</dbReference>
<sequence>MADASLGLSFPCSTQPVIGLMRQCPDGTPAPWKGRGPWASGHHQQGRALFAEGHGFLYETSGVWPRFSWQVASFGASPTTPTRFALAGVHALVVSRSDRDLKDAMQEAQGVGSTRQLRQCEPREHDVFRCHSWRTVTRGFEPRLVCHHRPAHHTGYIPARFVPSLGTSDTTPWPYLLNNVKERAAWFRTPHVLWPWVLRGPGPGVHSTALDTLVFMIAILTSHATLAYYFRAMHTHSVTWNILPYSSDPFQAWTGFYASHSELKGLARRVSTLLYAGQSVSTRYVWPAPQQHLGLDRALKQLQWPPERSPRWSLRFPSGKHHDTIPGTETPKVRDMYVENLSAGMHGVHKLMASIVQDRTPAHSDPERGGHVGVVFNPLAWTVTTIITLTVDSSWVSITDASGHPVPAQDLLAGPEIKGETTYIRPACADHLPGLSYRHYGIGSTKGAQTGIHEPVATIVSSTQFGRRPWTCAGPGIRHLLRVKNDVATPWRMGPFLDTSSSSLSIPTTVAQKFSKSVRSNHFFTESNRNNDTDLQPISNNYASAPNETAKRPRKPVGMQIVAGELRTEIRQYPYRCARAPPGSCEVRVGGALTG</sequence>
<dbReference type="GO" id="GO:0046872">
    <property type="term" value="F:metal ion binding"/>
    <property type="evidence" value="ECO:0007669"/>
    <property type="project" value="UniProtKB-KW"/>
</dbReference>
<dbReference type="InterPro" id="IPR013780">
    <property type="entry name" value="Glyco_hydro_b"/>
</dbReference>
<proteinExistence type="inferred from homology"/>
<accession>A0A485N130</accession>
<evidence type="ECO:0000259" key="7">
    <source>
        <dbReference type="SMART" id="SM00872"/>
    </source>
</evidence>
<dbReference type="Gene3D" id="2.60.40.1180">
    <property type="entry name" value="Golgi alpha-mannosidase II"/>
    <property type="match status" value="1"/>
</dbReference>
<dbReference type="PANTHER" id="PTHR11607">
    <property type="entry name" value="ALPHA-MANNOSIDASE"/>
    <property type="match status" value="1"/>
</dbReference>
<protein>
    <recommendedName>
        <fullName evidence="7">Glycoside hydrolase family 38 central domain-containing protein</fullName>
    </recommendedName>
</protein>
<dbReference type="InterPro" id="IPR037094">
    <property type="entry name" value="Glyco_hydro_38_cen_sf"/>
</dbReference>
<keyword evidence="9" id="KW-1185">Reference proteome</keyword>
<evidence type="ECO:0000256" key="2">
    <source>
        <dbReference type="ARBA" id="ARBA00009792"/>
    </source>
</evidence>
<evidence type="ECO:0000256" key="1">
    <source>
        <dbReference type="ARBA" id="ARBA00001947"/>
    </source>
</evidence>
<dbReference type="GO" id="GO:0030246">
    <property type="term" value="F:carbohydrate binding"/>
    <property type="evidence" value="ECO:0007669"/>
    <property type="project" value="InterPro"/>
</dbReference>
<dbReference type="InterPro" id="IPR011330">
    <property type="entry name" value="Glyco_hydro/deAcase_b/a-brl"/>
</dbReference>
<keyword evidence="6" id="KW-0326">Glycosidase</keyword>